<dbReference type="RefSeq" id="XP_067492801.1">
    <property type="nucleotide sequence ID" value="XM_067630125.1"/>
</dbReference>
<dbReference type="EMBL" id="SAEB01000003">
    <property type="protein sequence ID" value="RVD87257.1"/>
    <property type="molecule type" value="Genomic_DNA"/>
</dbReference>
<dbReference type="PANTHER" id="PTHR15549:SF30">
    <property type="entry name" value="MID2 DOMAIN-CONTAINING PROTEIN"/>
    <property type="match status" value="1"/>
</dbReference>
<feature type="region of interest" description="Disordered" evidence="5">
    <location>
        <begin position="469"/>
        <end position="490"/>
    </location>
</feature>
<feature type="region of interest" description="Disordered" evidence="5">
    <location>
        <begin position="526"/>
        <end position="603"/>
    </location>
</feature>
<dbReference type="GeneID" id="93583810"/>
<dbReference type="AlphaFoldDB" id="A0A437A8A6"/>
<evidence type="ECO:0000256" key="4">
    <source>
        <dbReference type="ARBA" id="ARBA00023136"/>
    </source>
</evidence>
<evidence type="ECO:0000256" key="1">
    <source>
        <dbReference type="ARBA" id="ARBA00004167"/>
    </source>
</evidence>
<evidence type="ECO:0000256" key="6">
    <source>
        <dbReference type="SAM" id="Phobius"/>
    </source>
</evidence>
<sequence length="603" mass="65758">MFKSWADFLSFPLSLWIPLWSLSFFKQVNGALYLEMPFDTSKSFGYDGPWYTVPVAIGSNEQTINLFPGSQWAPTVLSTTVCEDVPDCVSEKGGLYDYEKDTSTYPNTIGFNAKGVDTIPYGTLFDAEGQNYAQFAQLSVGAGFSRVIIANASISRVESVSLFYGRKEVGMSNGFLTLGAVDDAHSFGPFQPVIPLNNLAKTGAIASRSWAMHYPSAKLNQLPSLVWGGYDKSRIAGPIQRFDLDSNAVKKMNLIGINIGIAVGKSPFSYQRKSNLLVNPLSNGNGNALKVELESAIPYLVLPQETCDAIAKELPVTFDRTTGFYFWKTSDPLYQAIVTSPAYLSFDFRISASQNFTIKLPFALLDLNLTAPLVTATQAYFPCMGARLDTESGDGAIMGRAFYQAAFIAQSYETRKFWIAQAPGPSYIRPDIQSIDKTALSLDAPASEDDTWISSWNSTWKVVPLEITTNTSGSPSSETSSASSPTSKPGAGISTGAIAGIAAGVGTVILLLLALVFLLWRRRKKTAPPPQPTPSLIPLTPRDGNSPMSDYPNYQQNYLHEAPSNPSIASASNQRWELSVNGSERRQTGRESNPQKPQIYELH</sequence>
<dbReference type="InterPro" id="IPR033121">
    <property type="entry name" value="PEPTIDASE_A1"/>
</dbReference>
<feature type="signal peptide" evidence="7">
    <location>
        <begin position="1"/>
        <end position="30"/>
    </location>
</feature>
<keyword evidence="7" id="KW-0732">Signal</keyword>
<evidence type="ECO:0000259" key="8">
    <source>
        <dbReference type="PROSITE" id="PS51767"/>
    </source>
</evidence>
<dbReference type="VEuPathDB" id="FungiDB:DFL_001499"/>
<name>A0A437A8A6_ARTFL</name>
<dbReference type="GO" id="GO:0071944">
    <property type="term" value="C:cell periphery"/>
    <property type="evidence" value="ECO:0007669"/>
    <property type="project" value="UniProtKB-ARBA"/>
</dbReference>
<dbReference type="Gene3D" id="2.40.70.10">
    <property type="entry name" value="Acid Proteases"/>
    <property type="match status" value="1"/>
</dbReference>
<dbReference type="OrthoDB" id="4074350at2759"/>
<keyword evidence="10" id="KW-1185">Reference proteome</keyword>
<dbReference type="InterPro" id="IPR021109">
    <property type="entry name" value="Peptidase_aspartic_dom_sf"/>
</dbReference>
<feature type="domain" description="Peptidase A1" evidence="8">
    <location>
        <begin position="51"/>
        <end position="420"/>
    </location>
</feature>
<protein>
    <recommendedName>
        <fullName evidence="8">Peptidase A1 domain-containing protein</fullName>
    </recommendedName>
</protein>
<feature type="compositionally biased region" description="Polar residues" evidence="5">
    <location>
        <begin position="546"/>
        <end position="558"/>
    </location>
</feature>
<gene>
    <name evidence="9" type="ORF">DFL_001499</name>
</gene>
<comment type="caution">
    <text evidence="9">The sequence shown here is derived from an EMBL/GenBank/DDBJ whole genome shotgun (WGS) entry which is preliminary data.</text>
</comment>
<evidence type="ECO:0000313" key="9">
    <source>
        <dbReference type="EMBL" id="RVD87257.1"/>
    </source>
</evidence>
<dbReference type="PROSITE" id="PS51767">
    <property type="entry name" value="PEPTIDASE_A1"/>
    <property type="match status" value="1"/>
</dbReference>
<dbReference type="SUPFAM" id="SSF50630">
    <property type="entry name" value="Acid proteases"/>
    <property type="match status" value="1"/>
</dbReference>
<feature type="transmembrane region" description="Helical" evidence="6">
    <location>
        <begin position="497"/>
        <end position="520"/>
    </location>
</feature>
<proteinExistence type="predicted"/>
<organism evidence="9 10">
    <name type="scientific">Arthrobotrys flagrans</name>
    <name type="common">Nematode-trapping fungus</name>
    <name type="synonym">Trichothecium flagrans</name>
    <dbReference type="NCBI Taxonomy" id="97331"/>
    <lineage>
        <taxon>Eukaryota</taxon>
        <taxon>Fungi</taxon>
        <taxon>Dikarya</taxon>
        <taxon>Ascomycota</taxon>
        <taxon>Pezizomycotina</taxon>
        <taxon>Orbiliomycetes</taxon>
        <taxon>Orbiliales</taxon>
        <taxon>Orbiliaceae</taxon>
        <taxon>Arthrobotrys</taxon>
    </lineage>
</organism>
<feature type="chain" id="PRO_5019165088" description="Peptidase A1 domain-containing protein" evidence="7">
    <location>
        <begin position="31"/>
        <end position="603"/>
    </location>
</feature>
<comment type="subcellular location">
    <subcellularLocation>
        <location evidence="1">Membrane</location>
        <topology evidence="1">Single-pass membrane protein</topology>
    </subcellularLocation>
</comment>
<dbReference type="Proteomes" id="UP000283090">
    <property type="component" value="Unassembled WGS sequence"/>
</dbReference>
<feature type="compositionally biased region" description="Low complexity" evidence="5">
    <location>
        <begin position="562"/>
        <end position="573"/>
    </location>
</feature>
<evidence type="ECO:0000256" key="5">
    <source>
        <dbReference type="SAM" id="MobiDB-lite"/>
    </source>
</evidence>
<evidence type="ECO:0000313" key="10">
    <source>
        <dbReference type="Proteomes" id="UP000283090"/>
    </source>
</evidence>
<keyword evidence="3 6" id="KW-1133">Transmembrane helix</keyword>
<dbReference type="Pfam" id="PF00026">
    <property type="entry name" value="Asp"/>
    <property type="match status" value="1"/>
</dbReference>
<dbReference type="PANTHER" id="PTHR15549">
    <property type="entry name" value="PAIRED IMMUNOGLOBULIN-LIKE TYPE 2 RECEPTOR"/>
    <property type="match status" value="1"/>
</dbReference>
<keyword evidence="4 6" id="KW-0472">Membrane</keyword>
<accession>A0A437A8A6</accession>
<evidence type="ECO:0000256" key="2">
    <source>
        <dbReference type="ARBA" id="ARBA00022692"/>
    </source>
</evidence>
<keyword evidence="2 6" id="KW-0812">Transmembrane</keyword>
<dbReference type="InterPro" id="IPR051694">
    <property type="entry name" value="Immunoregulatory_rcpt-like"/>
</dbReference>
<evidence type="ECO:0000256" key="3">
    <source>
        <dbReference type="ARBA" id="ARBA00022989"/>
    </source>
</evidence>
<evidence type="ECO:0000256" key="7">
    <source>
        <dbReference type="SAM" id="SignalP"/>
    </source>
</evidence>
<reference evidence="9 10" key="1">
    <citation type="submission" date="2019-01" db="EMBL/GenBank/DDBJ databases">
        <title>Intercellular communication is required for trap formation in the nematode-trapping fungus Duddingtonia flagrans.</title>
        <authorList>
            <person name="Youssar L."/>
            <person name="Wernet V."/>
            <person name="Hensel N."/>
            <person name="Hildebrandt H.-G."/>
            <person name="Fischer R."/>
        </authorList>
    </citation>
    <scope>NUCLEOTIDE SEQUENCE [LARGE SCALE GENOMIC DNA]</scope>
    <source>
        <strain evidence="9 10">CBS H-5679</strain>
    </source>
</reference>
<dbReference type="GO" id="GO:0016020">
    <property type="term" value="C:membrane"/>
    <property type="evidence" value="ECO:0007669"/>
    <property type="project" value="UniProtKB-SubCell"/>
</dbReference>
<dbReference type="STRING" id="97331.A0A437A8A6"/>